<protein>
    <recommendedName>
        <fullName evidence="3">HIT domain-containing protein</fullName>
    </recommendedName>
</protein>
<organism evidence="1 2">
    <name type="scientific">Plakobranchus ocellatus</name>
    <dbReference type="NCBI Taxonomy" id="259542"/>
    <lineage>
        <taxon>Eukaryota</taxon>
        <taxon>Metazoa</taxon>
        <taxon>Spiralia</taxon>
        <taxon>Lophotrochozoa</taxon>
        <taxon>Mollusca</taxon>
        <taxon>Gastropoda</taxon>
        <taxon>Heterobranchia</taxon>
        <taxon>Euthyneura</taxon>
        <taxon>Panpulmonata</taxon>
        <taxon>Sacoglossa</taxon>
        <taxon>Placobranchoidea</taxon>
        <taxon>Plakobranchidae</taxon>
        <taxon>Plakobranchus</taxon>
    </lineage>
</organism>
<evidence type="ECO:0000313" key="2">
    <source>
        <dbReference type="Proteomes" id="UP000735302"/>
    </source>
</evidence>
<accession>A0AAV3YVL6</accession>
<evidence type="ECO:0008006" key="3">
    <source>
        <dbReference type="Google" id="ProtNLM"/>
    </source>
</evidence>
<name>A0AAV3YVL6_9GAST</name>
<dbReference type="AlphaFoldDB" id="A0AAV3YVL6"/>
<proteinExistence type="predicted"/>
<dbReference type="EMBL" id="BLXT01001518">
    <property type="protein sequence ID" value="GFN86427.1"/>
    <property type="molecule type" value="Genomic_DNA"/>
</dbReference>
<gene>
    <name evidence="1" type="ORF">PoB_001293300</name>
</gene>
<evidence type="ECO:0000313" key="1">
    <source>
        <dbReference type="EMBL" id="GFN86427.1"/>
    </source>
</evidence>
<dbReference type="Proteomes" id="UP000735302">
    <property type="component" value="Unassembled WGS sequence"/>
</dbReference>
<sequence>MQPMLDRDGKVKMHQKFNFPMSMPINEDDRLNVLATKWLTPASFMKDLESTPKLLVNKLKDFFNSSEVAVFNYEPGKATHAFCNHRKPEHLHVLINSNQPAIRDIPK</sequence>
<reference evidence="1 2" key="1">
    <citation type="journal article" date="2021" name="Elife">
        <title>Chloroplast acquisition without the gene transfer in kleptoplastic sea slugs, Plakobranchus ocellatus.</title>
        <authorList>
            <person name="Maeda T."/>
            <person name="Takahashi S."/>
            <person name="Yoshida T."/>
            <person name="Shimamura S."/>
            <person name="Takaki Y."/>
            <person name="Nagai Y."/>
            <person name="Toyoda A."/>
            <person name="Suzuki Y."/>
            <person name="Arimoto A."/>
            <person name="Ishii H."/>
            <person name="Satoh N."/>
            <person name="Nishiyama T."/>
            <person name="Hasebe M."/>
            <person name="Maruyama T."/>
            <person name="Minagawa J."/>
            <person name="Obokata J."/>
            <person name="Shigenobu S."/>
        </authorList>
    </citation>
    <scope>NUCLEOTIDE SEQUENCE [LARGE SCALE GENOMIC DNA]</scope>
</reference>
<keyword evidence="2" id="KW-1185">Reference proteome</keyword>
<comment type="caution">
    <text evidence="1">The sequence shown here is derived from an EMBL/GenBank/DDBJ whole genome shotgun (WGS) entry which is preliminary data.</text>
</comment>